<organism evidence="1 2">
    <name type="scientific">Acinetobacter guillouiae NIPH 991</name>
    <dbReference type="NCBI Taxonomy" id="1217656"/>
    <lineage>
        <taxon>Bacteria</taxon>
        <taxon>Pseudomonadati</taxon>
        <taxon>Pseudomonadota</taxon>
        <taxon>Gammaproteobacteria</taxon>
        <taxon>Moraxellales</taxon>
        <taxon>Moraxellaceae</taxon>
        <taxon>Acinetobacter</taxon>
    </lineage>
</organism>
<comment type="caution">
    <text evidence="1">The sequence shown here is derived from an EMBL/GenBank/DDBJ whole genome shotgun (WGS) entry which is preliminary data.</text>
</comment>
<gene>
    <name evidence="1" type="ORF">F964_04551</name>
</gene>
<dbReference type="AlphaFoldDB" id="N8WRP8"/>
<sequence>MTKFFFTVITIFLIINSQVKAEYNLVENEDRLTFIEQGYRNILNSYFTYTSIDKKNYQNKNTVKLPHQDISILLNPLLSNNNKIKGESYYFINYQPYFSIKGSSYKLPFIISDVSAIGTSMIFDDSNISIFSIESYVNPVSSNDSKEFKSNIYIVNKKNLGLYNPAFLTIDSQVKNVYEIPRKFSKLASIKYNKNQNMYTIVYEIQQPKENFSSTGKLVYEKTPIEYSFALVLDKKKPFLIKNFVERVKGSNKVTSRNDSGGQYSYFIK</sequence>
<dbReference type="RefSeq" id="WP_004823688.1">
    <property type="nucleotide sequence ID" value="NZ_KB849457.1"/>
</dbReference>
<dbReference type="eggNOG" id="ENOG5031SM7">
    <property type="taxonomic scope" value="Bacteria"/>
</dbReference>
<reference evidence="1 2" key="1">
    <citation type="submission" date="2013-02" db="EMBL/GenBank/DDBJ databases">
        <title>The Genome Sequence of Acinetobacter guillouiae NIPH 991.</title>
        <authorList>
            <consortium name="The Broad Institute Genome Sequencing Platform"/>
            <consortium name="The Broad Institute Genome Sequencing Center for Infectious Disease"/>
            <person name="Cerqueira G."/>
            <person name="Feldgarden M."/>
            <person name="Courvalin P."/>
            <person name="Perichon B."/>
            <person name="Grillot-Courvalin C."/>
            <person name="Clermont D."/>
            <person name="Rocha E."/>
            <person name="Yoon E.-J."/>
            <person name="Nemec A."/>
            <person name="Walker B."/>
            <person name="Young S.K."/>
            <person name="Zeng Q."/>
            <person name="Gargeya S."/>
            <person name="Fitzgerald M."/>
            <person name="Haas B."/>
            <person name="Abouelleil A."/>
            <person name="Alvarado L."/>
            <person name="Arachchi H.M."/>
            <person name="Berlin A.M."/>
            <person name="Chapman S.B."/>
            <person name="Dewar J."/>
            <person name="Goldberg J."/>
            <person name="Griggs A."/>
            <person name="Gujja S."/>
            <person name="Hansen M."/>
            <person name="Howarth C."/>
            <person name="Imamovic A."/>
            <person name="Larimer J."/>
            <person name="McCowan C."/>
            <person name="Murphy C."/>
            <person name="Neiman D."/>
            <person name="Pearson M."/>
            <person name="Priest M."/>
            <person name="Roberts A."/>
            <person name="Saif S."/>
            <person name="Shea T."/>
            <person name="Sisk P."/>
            <person name="Sykes S."/>
            <person name="Wortman J."/>
            <person name="Nusbaum C."/>
            <person name="Birren B."/>
        </authorList>
    </citation>
    <scope>NUCLEOTIDE SEQUENCE [LARGE SCALE GENOMIC DNA]</scope>
    <source>
        <strain evidence="1 2">NIPH 991</strain>
    </source>
</reference>
<dbReference type="EMBL" id="APPJ01000017">
    <property type="protein sequence ID" value="ENV14807.1"/>
    <property type="molecule type" value="Genomic_DNA"/>
</dbReference>
<evidence type="ECO:0000313" key="1">
    <source>
        <dbReference type="EMBL" id="ENV14807.1"/>
    </source>
</evidence>
<dbReference type="HOGENOM" id="CLU_090558_0_0_6"/>
<dbReference type="Proteomes" id="UP000013148">
    <property type="component" value="Unassembled WGS sequence"/>
</dbReference>
<protein>
    <submittedName>
        <fullName evidence="1">Uncharacterized protein</fullName>
    </submittedName>
</protein>
<accession>N8WRP8</accession>
<evidence type="ECO:0000313" key="2">
    <source>
        <dbReference type="Proteomes" id="UP000013148"/>
    </source>
</evidence>
<keyword evidence="2" id="KW-1185">Reference proteome</keyword>
<proteinExistence type="predicted"/>
<dbReference type="PATRIC" id="fig|1217656.3.peg.4483"/>
<name>N8WRP8_ACIGI</name>